<reference evidence="2" key="1">
    <citation type="submission" date="2015-04" db="EMBL/GenBank/DDBJ databases">
        <authorList>
            <person name="Syromyatnikov M.Y."/>
            <person name="Popov V.N."/>
        </authorList>
    </citation>
    <scope>NUCLEOTIDE SEQUENCE</scope>
    <source>
        <strain evidence="2">MO-1</strain>
    </source>
</reference>
<keyword evidence="1" id="KW-0238">DNA-binding</keyword>
<dbReference type="PROSITE" id="PS51197">
    <property type="entry name" value="HTH_RRF2_2"/>
    <property type="match status" value="1"/>
</dbReference>
<dbReference type="GO" id="GO:0003700">
    <property type="term" value="F:DNA-binding transcription factor activity"/>
    <property type="evidence" value="ECO:0007669"/>
    <property type="project" value="TreeGrafter"/>
</dbReference>
<sequence>MLKFSKKLLYAIEAVVDIAYNSGGEPVQIREVTSRQGVPQRYLEQVMQRLVKAGILKGIRGPKGGYLLAKERSRISVGDIARVAMDLGDETDDGLPPDVANGPIGQAVIRPLWGEFQDQILVMMDEVTIEDLTNRAFRTGVPSDVYNRITYSI</sequence>
<protein>
    <submittedName>
        <fullName evidence="2">Putative transcriptional regulator, BadM/Rrf2 family</fullName>
    </submittedName>
</protein>
<evidence type="ECO:0000313" key="2">
    <source>
        <dbReference type="EMBL" id="CRH07256.1"/>
    </source>
</evidence>
<dbReference type="PANTHER" id="PTHR33221:SF5">
    <property type="entry name" value="HTH-TYPE TRANSCRIPTIONAL REGULATOR ISCR"/>
    <property type="match status" value="1"/>
</dbReference>
<gene>
    <name evidence="2" type="ORF">MAGMO_3115</name>
</gene>
<dbReference type="AlphaFoldDB" id="A0A1S7LND2"/>
<dbReference type="GO" id="GO:0003677">
    <property type="term" value="F:DNA binding"/>
    <property type="evidence" value="ECO:0007669"/>
    <property type="project" value="UniProtKB-KW"/>
</dbReference>
<dbReference type="EMBL" id="LO017727">
    <property type="protein sequence ID" value="CRH07256.1"/>
    <property type="molecule type" value="Genomic_DNA"/>
</dbReference>
<dbReference type="InterPro" id="IPR036388">
    <property type="entry name" value="WH-like_DNA-bd_sf"/>
</dbReference>
<dbReference type="Gene3D" id="1.10.10.10">
    <property type="entry name" value="Winged helix-like DNA-binding domain superfamily/Winged helix DNA-binding domain"/>
    <property type="match status" value="1"/>
</dbReference>
<dbReference type="NCBIfam" id="TIGR00738">
    <property type="entry name" value="rrf2_super"/>
    <property type="match status" value="1"/>
</dbReference>
<dbReference type="InterPro" id="IPR000944">
    <property type="entry name" value="Tscrpt_reg_Rrf2"/>
</dbReference>
<name>A0A1S7LND2_MAGMO</name>
<dbReference type="PANTHER" id="PTHR33221">
    <property type="entry name" value="WINGED HELIX-TURN-HELIX TRANSCRIPTIONAL REGULATOR, RRF2 FAMILY"/>
    <property type="match status" value="1"/>
</dbReference>
<organism evidence="2">
    <name type="scientific">Magnetococcus massalia (strain MO-1)</name>
    <dbReference type="NCBI Taxonomy" id="451514"/>
    <lineage>
        <taxon>Bacteria</taxon>
        <taxon>Pseudomonadati</taxon>
        <taxon>Pseudomonadota</taxon>
        <taxon>Magnetococcia</taxon>
        <taxon>Magnetococcales</taxon>
        <taxon>Magnetococcaceae</taxon>
        <taxon>Magnetococcus</taxon>
    </lineage>
</organism>
<dbReference type="InterPro" id="IPR036390">
    <property type="entry name" value="WH_DNA-bd_sf"/>
</dbReference>
<dbReference type="GO" id="GO:0005829">
    <property type="term" value="C:cytosol"/>
    <property type="evidence" value="ECO:0007669"/>
    <property type="project" value="TreeGrafter"/>
</dbReference>
<dbReference type="SUPFAM" id="SSF46785">
    <property type="entry name" value="Winged helix' DNA-binding domain"/>
    <property type="match status" value="1"/>
</dbReference>
<evidence type="ECO:0000256" key="1">
    <source>
        <dbReference type="ARBA" id="ARBA00023125"/>
    </source>
</evidence>
<proteinExistence type="predicted"/>
<dbReference type="Pfam" id="PF02082">
    <property type="entry name" value="Rrf2"/>
    <property type="match status" value="1"/>
</dbReference>
<accession>A0A1S7LND2</accession>